<evidence type="ECO:0000313" key="3">
    <source>
        <dbReference type="EMBL" id="BDP41557.1"/>
    </source>
</evidence>
<feature type="domain" description="PDZ" evidence="2">
    <location>
        <begin position="102"/>
        <end position="150"/>
    </location>
</feature>
<protein>
    <submittedName>
        <fullName evidence="3">Peptidase S41</fullName>
    </submittedName>
</protein>
<dbReference type="InterPro" id="IPR036034">
    <property type="entry name" value="PDZ_sf"/>
</dbReference>
<dbReference type="SMART" id="SM00245">
    <property type="entry name" value="TSPc"/>
    <property type="match status" value="1"/>
</dbReference>
<dbReference type="InterPro" id="IPR005151">
    <property type="entry name" value="Tail-specific_protease"/>
</dbReference>
<dbReference type="SUPFAM" id="SSF52096">
    <property type="entry name" value="ClpP/crotonase"/>
    <property type="match status" value="1"/>
</dbReference>
<dbReference type="SMART" id="SM00228">
    <property type="entry name" value="PDZ"/>
    <property type="match status" value="1"/>
</dbReference>
<dbReference type="Gene3D" id="2.30.42.10">
    <property type="match status" value="1"/>
</dbReference>
<accession>A0ABM8AD45</accession>
<dbReference type="PANTHER" id="PTHR32060:SF30">
    <property type="entry name" value="CARBOXY-TERMINAL PROCESSING PROTEASE CTPA"/>
    <property type="match status" value="1"/>
</dbReference>
<dbReference type="SUPFAM" id="SSF50156">
    <property type="entry name" value="PDZ domain-like"/>
    <property type="match status" value="1"/>
</dbReference>
<name>A0ABM8AD45_9DEIO</name>
<dbReference type="RefSeq" id="WP_264777313.1">
    <property type="nucleotide sequence ID" value="NZ_AP026560.1"/>
</dbReference>
<evidence type="ECO:0000313" key="4">
    <source>
        <dbReference type="Proteomes" id="UP001064971"/>
    </source>
</evidence>
<keyword evidence="1" id="KW-0732">Signal</keyword>
<dbReference type="InterPro" id="IPR041489">
    <property type="entry name" value="PDZ_6"/>
</dbReference>
<dbReference type="PROSITE" id="PS50106">
    <property type="entry name" value="PDZ"/>
    <property type="match status" value="1"/>
</dbReference>
<dbReference type="PANTHER" id="PTHR32060">
    <property type="entry name" value="TAIL-SPECIFIC PROTEASE"/>
    <property type="match status" value="1"/>
</dbReference>
<dbReference type="EMBL" id="AP026560">
    <property type="protein sequence ID" value="BDP41557.1"/>
    <property type="molecule type" value="Genomic_DNA"/>
</dbReference>
<organism evidence="3 4">
    <name type="scientific">Deinococcus aetherius</name>
    <dbReference type="NCBI Taxonomy" id="200252"/>
    <lineage>
        <taxon>Bacteria</taxon>
        <taxon>Thermotogati</taxon>
        <taxon>Deinococcota</taxon>
        <taxon>Deinococci</taxon>
        <taxon>Deinococcales</taxon>
        <taxon>Deinococcaceae</taxon>
        <taxon>Deinococcus</taxon>
    </lineage>
</organism>
<dbReference type="Pfam" id="PF03572">
    <property type="entry name" value="Peptidase_S41"/>
    <property type="match status" value="1"/>
</dbReference>
<dbReference type="Proteomes" id="UP001064971">
    <property type="component" value="Chromosome"/>
</dbReference>
<dbReference type="CDD" id="cd06567">
    <property type="entry name" value="Peptidase_S41"/>
    <property type="match status" value="1"/>
</dbReference>
<dbReference type="InterPro" id="IPR001478">
    <property type="entry name" value="PDZ"/>
</dbReference>
<feature type="signal peptide" evidence="1">
    <location>
        <begin position="1"/>
        <end position="20"/>
    </location>
</feature>
<sequence>MPTRRRACALALLTALTAGASPATDLFDAATRTVQTRYYGWSTVDRQQLGVKYGAVLAEKCAPQGDACDYATGRAVLGDLFKELGDDHTNIRDAEGAERIAEVTYNRAVNRTGVRVARVKGGLLVTSVMPDSPAERADVRRFDLITQVNGEAAGKDVADANLPVGPNEFVRLERAGSPLRVSVRRAGGADRDLTLPTEKLLARDAPTLAWAGPEGKTAVIQYPTFLSSDSSELFLARVAEAQARGARAIVVDVRYNGGGSLGECVAAASTFGPVLYKTRWQGGAYTYGGLRGEEVLPFLARAARPDWSLWHGPLAVLVGPNTASCAEVFTHYARQAGAIVVGEKTRGVGNSGVVFQPMPDGGVLAVTVLRAYSDGDQPLPAFITPDVAAPTDIGVLTAQGRDTTLEAALTALSALATRTRTRG</sequence>
<evidence type="ECO:0000256" key="1">
    <source>
        <dbReference type="SAM" id="SignalP"/>
    </source>
</evidence>
<keyword evidence="4" id="KW-1185">Reference proteome</keyword>
<reference evidence="3" key="1">
    <citation type="submission" date="2022-07" db="EMBL/GenBank/DDBJ databases">
        <title>Complete Genome Sequence of the Radioresistant Bacterium Deinococcus aetherius ST0316, Isolated from the Air Dust collected in Lower Stratosphere above Japan.</title>
        <authorList>
            <person name="Satoh K."/>
            <person name="Hagiwara K."/>
            <person name="Katsumata K."/>
            <person name="Kubo A."/>
            <person name="Yokobori S."/>
            <person name="Yamagishi A."/>
            <person name="Oono Y."/>
            <person name="Narumi I."/>
        </authorList>
    </citation>
    <scope>NUCLEOTIDE SEQUENCE</scope>
    <source>
        <strain evidence="3">ST0316</strain>
    </source>
</reference>
<evidence type="ECO:0000259" key="2">
    <source>
        <dbReference type="PROSITE" id="PS50106"/>
    </source>
</evidence>
<proteinExistence type="predicted"/>
<dbReference type="InterPro" id="IPR029045">
    <property type="entry name" value="ClpP/crotonase-like_dom_sf"/>
</dbReference>
<feature type="chain" id="PRO_5045827504" evidence="1">
    <location>
        <begin position="21"/>
        <end position="423"/>
    </location>
</feature>
<dbReference type="Gene3D" id="3.90.226.10">
    <property type="entry name" value="2-enoyl-CoA Hydratase, Chain A, domain 1"/>
    <property type="match status" value="1"/>
</dbReference>
<gene>
    <name evidence="3" type="ORF">DAETH_15260</name>
</gene>
<dbReference type="Pfam" id="PF17820">
    <property type="entry name" value="PDZ_6"/>
    <property type="match status" value="1"/>
</dbReference>